<proteinExistence type="predicted"/>
<gene>
    <name evidence="2" type="ORF">AVDCRST_MAG21-1062</name>
</gene>
<feature type="non-terminal residue" evidence="2">
    <location>
        <position position="216"/>
    </location>
</feature>
<name>A0A6J4N6V3_9ACTN</name>
<dbReference type="EMBL" id="CADCUL010000116">
    <property type="protein sequence ID" value="CAA9375907.1"/>
    <property type="molecule type" value="Genomic_DNA"/>
</dbReference>
<keyword evidence="2" id="KW-0418">Kinase</keyword>
<organism evidence="2">
    <name type="scientific">uncultured Nocardioidaceae bacterium</name>
    <dbReference type="NCBI Taxonomy" id="253824"/>
    <lineage>
        <taxon>Bacteria</taxon>
        <taxon>Bacillati</taxon>
        <taxon>Actinomycetota</taxon>
        <taxon>Actinomycetes</taxon>
        <taxon>Propionibacteriales</taxon>
        <taxon>Nocardioidaceae</taxon>
        <taxon>environmental samples</taxon>
    </lineage>
</organism>
<keyword evidence="2" id="KW-0808">Transferase</keyword>
<feature type="region of interest" description="Disordered" evidence="1">
    <location>
        <begin position="1"/>
        <end position="124"/>
    </location>
</feature>
<feature type="compositionally biased region" description="Basic residues" evidence="1">
    <location>
        <begin position="75"/>
        <end position="89"/>
    </location>
</feature>
<feature type="compositionally biased region" description="Low complexity" evidence="1">
    <location>
        <begin position="163"/>
        <end position="174"/>
    </location>
</feature>
<feature type="compositionally biased region" description="Basic and acidic residues" evidence="1">
    <location>
        <begin position="52"/>
        <end position="74"/>
    </location>
</feature>
<feature type="compositionally biased region" description="Basic and acidic residues" evidence="1">
    <location>
        <begin position="114"/>
        <end position="124"/>
    </location>
</feature>
<protein>
    <submittedName>
        <fullName evidence="2">Sensor histidine kinase</fullName>
    </submittedName>
</protein>
<dbReference type="AlphaFoldDB" id="A0A6J4N6V3"/>
<feature type="compositionally biased region" description="Basic residues" evidence="1">
    <location>
        <begin position="34"/>
        <end position="45"/>
    </location>
</feature>
<reference evidence="2" key="1">
    <citation type="submission" date="2020-02" db="EMBL/GenBank/DDBJ databases">
        <authorList>
            <person name="Meier V. D."/>
        </authorList>
    </citation>
    <scope>NUCLEOTIDE SEQUENCE</scope>
    <source>
        <strain evidence="2">AVDCRST_MAG21</strain>
    </source>
</reference>
<evidence type="ECO:0000256" key="1">
    <source>
        <dbReference type="SAM" id="MobiDB-lite"/>
    </source>
</evidence>
<dbReference type="GO" id="GO:0016301">
    <property type="term" value="F:kinase activity"/>
    <property type="evidence" value="ECO:0007669"/>
    <property type="project" value="UniProtKB-KW"/>
</dbReference>
<accession>A0A6J4N6V3</accession>
<sequence>VGRRPEQRRTCGRRARIADIQPDRRAGAAALATQHHHRARARRPRGCVLRGHRNDPHADDPHRPEQARQPDRLRQPRLPRPHRLHRGGGRRAQLPLPPGRADQSRTRGQVAPSGRREAGCLGRDPELQARRLPVLERRVHRAGVRPRRRAALLLRQPTRHHPPALLGAGLPAGAEDGVHRPAHRGLGARFQQPAPRRRRQPRTPECPSGIMLFSGI</sequence>
<evidence type="ECO:0000313" key="2">
    <source>
        <dbReference type="EMBL" id="CAA9375907.1"/>
    </source>
</evidence>
<feature type="non-terminal residue" evidence="2">
    <location>
        <position position="1"/>
    </location>
</feature>
<feature type="region of interest" description="Disordered" evidence="1">
    <location>
        <begin position="158"/>
        <end position="216"/>
    </location>
</feature>